<protein>
    <submittedName>
        <fullName evidence="1">DUF5342 family protein</fullName>
    </submittedName>
</protein>
<evidence type="ECO:0000313" key="2">
    <source>
        <dbReference type="Proteomes" id="UP001280629"/>
    </source>
</evidence>
<reference evidence="1 2" key="1">
    <citation type="submission" date="2023-06" db="EMBL/GenBank/DDBJ databases">
        <title>Sporosarcina sp. nov., isolated from Korean traditional fermented seafood 'Jeotgal'.</title>
        <authorList>
            <person name="Yang A.-I."/>
            <person name="Shin N.-R."/>
        </authorList>
    </citation>
    <scope>NUCLEOTIDE SEQUENCE [LARGE SCALE GENOMIC DNA]</scope>
    <source>
        <strain evidence="1 2">KCTC3840</strain>
    </source>
</reference>
<comment type="caution">
    <text evidence="1">The sequence shown here is derived from an EMBL/GenBank/DDBJ whole genome shotgun (WGS) entry which is preliminary data.</text>
</comment>
<organism evidence="1 2">
    <name type="scientific">Sporosarcina aquimarina</name>
    <dbReference type="NCBI Taxonomy" id="114975"/>
    <lineage>
        <taxon>Bacteria</taxon>
        <taxon>Bacillati</taxon>
        <taxon>Bacillota</taxon>
        <taxon>Bacilli</taxon>
        <taxon>Bacillales</taxon>
        <taxon>Caryophanaceae</taxon>
        <taxon>Sporosarcina</taxon>
    </lineage>
</organism>
<gene>
    <name evidence="1" type="ORF">QT716_00065</name>
</gene>
<evidence type="ECO:0000313" key="1">
    <source>
        <dbReference type="EMBL" id="MDW0108434.1"/>
    </source>
</evidence>
<sequence>MVDDFEVEMIYDNRTYERNQFSFSLNGKEYKGDYLEGKIHWLNPDPKQDLDDEQLMWVESEVHRLLNENNDEDAVEEFNEFEVTPMFNEQVHEAHQFKLLIDGEEYKGLMRHGKLEWFHPKPRRKINSAKVEKIEKQVQKKMKDHLDDTN</sequence>
<keyword evidence="2" id="KW-1185">Reference proteome</keyword>
<name>A0ABU4FUR4_9BACL</name>
<dbReference type="InterPro" id="IPR017263">
    <property type="entry name" value="UCP037692"/>
</dbReference>
<accession>A0ABU4FUR4</accession>
<proteinExistence type="predicted"/>
<dbReference type="Proteomes" id="UP001280629">
    <property type="component" value="Unassembled WGS sequence"/>
</dbReference>
<dbReference type="RefSeq" id="WP_317933623.1">
    <property type="nucleotide sequence ID" value="NZ_JAUBDH010000001.1"/>
</dbReference>
<dbReference type="Pfam" id="PF17277">
    <property type="entry name" value="DUF5342"/>
    <property type="match status" value="1"/>
</dbReference>
<dbReference type="EMBL" id="JAUBDH010000001">
    <property type="protein sequence ID" value="MDW0108434.1"/>
    <property type="molecule type" value="Genomic_DNA"/>
</dbReference>